<dbReference type="Pfam" id="PF01926">
    <property type="entry name" value="MMR_HSR1"/>
    <property type="match status" value="1"/>
</dbReference>
<dbReference type="AlphaFoldDB" id="A0A1H1I7M5"/>
<evidence type="ECO:0000313" key="4">
    <source>
        <dbReference type="Proteomes" id="UP000217103"/>
    </source>
</evidence>
<feature type="domain" description="G" evidence="2">
    <location>
        <begin position="61"/>
        <end position="187"/>
    </location>
</feature>
<dbReference type="EMBL" id="FNKK01000002">
    <property type="protein sequence ID" value="SDR33336.1"/>
    <property type="molecule type" value="Genomic_DNA"/>
</dbReference>
<keyword evidence="1" id="KW-0472">Membrane</keyword>
<name>A0A1H1I7M5_9ACTN</name>
<dbReference type="GO" id="GO:0019843">
    <property type="term" value="F:rRNA binding"/>
    <property type="evidence" value="ECO:0007669"/>
    <property type="project" value="TreeGrafter"/>
</dbReference>
<dbReference type="GO" id="GO:0000028">
    <property type="term" value="P:ribosomal small subunit assembly"/>
    <property type="evidence" value="ECO:0007669"/>
    <property type="project" value="TreeGrafter"/>
</dbReference>
<protein>
    <submittedName>
        <fullName evidence="3">50S ribosome-binding GTPase</fullName>
    </submittedName>
</protein>
<dbReference type="RefSeq" id="WP_093262849.1">
    <property type="nucleotide sequence ID" value="NZ_FNKK01000002.1"/>
</dbReference>
<organism evidence="3 4">
    <name type="scientific">Thermostaphylospora chromogena</name>
    <dbReference type="NCBI Taxonomy" id="35622"/>
    <lineage>
        <taxon>Bacteria</taxon>
        <taxon>Bacillati</taxon>
        <taxon>Actinomycetota</taxon>
        <taxon>Actinomycetes</taxon>
        <taxon>Streptosporangiales</taxon>
        <taxon>Thermomonosporaceae</taxon>
        <taxon>Thermostaphylospora</taxon>
    </lineage>
</organism>
<dbReference type="PANTHER" id="PTHR42698">
    <property type="entry name" value="GTPASE ERA"/>
    <property type="match status" value="1"/>
</dbReference>
<dbReference type="Proteomes" id="UP000217103">
    <property type="component" value="Unassembled WGS sequence"/>
</dbReference>
<dbReference type="PANTHER" id="PTHR42698:SF1">
    <property type="entry name" value="GTPASE ERA, MITOCHONDRIAL"/>
    <property type="match status" value="1"/>
</dbReference>
<keyword evidence="1" id="KW-1133">Transmembrane helix</keyword>
<feature type="transmembrane region" description="Helical" evidence="1">
    <location>
        <begin position="476"/>
        <end position="499"/>
    </location>
</feature>
<evidence type="ECO:0000259" key="2">
    <source>
        <dbReference type="Pfam" id="PF01926"/>
    </source>
</evidence>
<gene>
    <name evidence="3" type="ORF">SAMN04489764_5274</name>
</gene>
<dbReference type="GO" id="GO:0043024">
    <property type="term" value="F:ribosomal small subunit binding"/>
    <property type="evidence" value="ECO:0007669"/>
    <property type="project" value="TreeGrafter"/>
</dbReference>
<dbReference type="OrthoDB" id="974105at2"/>
<dbReference type="InterPro" id="IPR005662">
    <property type="entry name" value="GTPase_Era-like"/>
</dbReference>
<dbReference type="GO" id="GO:0005829">
    <property type="term" value="C:cytosol"/>
    <property type="evidence" value="ECO:0007669"/>
    <property type="project" value="TreeGrafter"/>
</dbReference>
<dbReference type="STRING" id="35622.SAMN04489764_5274"/>
<dbReference type="Gene3D" id="3.40.50.300">
    <property type="entry name" value="P-loop containing nucleotide triphosphate hydrolases"/>
    <property type="match status" value="1"/>
</dbReference>
<reference evidence="3 4" key="1">
    <citation type="submission" date="2016-10" db="EMBL/GenBank/DDBJ databases">
        <authorList>
            <person name="de Groot N.N."/>
        </authorList>
    </citation>
    <scope>NUCLEOTIDE SEQUENCE [LARGE SCALE GENOMIC DNA]</scope>
    <source>
        <strain evidence="3 4">DSM 43794</strain>
    </source>
</reference>
<feature type="transmembrane region" description="Helical" evidence="1">
    <location>
        <begin position="434"/>
        <end position="456"/>
    </location>
</feature>
<evidence type="ECO:0000313" key="3">
    <source>
        <dbReference type="EMBL" id="SDR33336.1"/>
    </source>
</evidence>
<keyword evidence="1" id="KW-0812">Transmembrane</keyword>
<evidence type="ECO:0000256" key="1">
    <source>
        <dbReference type="SAM" id="Phobius"/>
    </source>
</evidence>
<proteinExistence type="predicted"/>
<dbReference type="InterPro" id="IPR006073">
    <property type="entry name" value="GTP-bd"/>
</dbReference>
<dbReference type="SUPFAM" id="SSF52540">
    <property type="entry name" value="P-loop containing nucleoside triphosphate hydrolases"/>
    <property type="match status" value="1"/>
</dbReference>
<dbReference type="GO" id="GO:0005525">
    <property type="term" value="F:GTP binding"/>
    <property type="evidence" value="ECO:0007669"/>
    <property type="project" value="InterPro"/>
</dbReference>
<sequence length="567" mass="60880">MTPSIPAPAPAKPGLGSRLAALSRVVELGPGRVNPTLLGEAQQVLQRAGDRLKLSSEHTVVALAGGTGSGKSSLFNAISGLELSPTGVRRPTTARTHACVWGLEGAGPLLDWLQIQWRHRFARASALDKGDSQFHGLILLDLPDHDSIRALTDHEADRLIKIADLVVWVLDPQKYADASIHSRYVRELAGHDAVTVFVLNQADRLSREELAECVSDLTALLKREGLDNPMVVTTSAVTPGGADGLKAVIAAAVSRRRVAIRRLEADVERMARHLGPLMPPGEGTGVPAAVDAARRVGLTDALCDAVGVPALGEAMENVYAARSEDYVGWPYTRWLRRLGGDPLKSLRLGDLRQDIRELTAGTIGAQPAEVDNAIDALADGLSVGMHDAWRAGLRQAARSRAAELPGVLSEEMAQAAPRLDRVPGSWRLLKAWQYLLVVLFVFGVAWMGTALLDGVLGLMRMPAALSAFGDAKMLPWAGVTAVAALGLGLVSAVVGRNLVVTGASSERERLERDMRRRIGQVAENMVIAPVEQELRRHHEFYTAMRTLRGPQAKPGFRFTPAGQSAPR</sequence>
<accession>A0A1H1I7M5</accession>
<keyword evidence="4" id="KW-1185">Reference proteome</keyword>
<dbReference type="InterPro" id="IPR027417">
    <property type="entry name" value="P-loop_NTPase"/>
</dbReference>